<feature type="transmembrane region" description="Helical" evidence="7">
    <location>
        <begin position="330"/>
        <end position="351"/>
    </location>
</feature>
<protein>
    <recommendedName>
        <fullName evidence="10">Folate-Biopterin Transporter (FBT) Family</fullName>
    </recommendedName>
</protein>
<name>A0A067CDL4_SAPPC</name>
<proteinExistence type="inferred from homology"/>
<evidence type="ECO:0000256" key="6">
    <source>
        <dbReference type="ARBA" id="ARBA00023136"/>
    </source>
</evidence>
<feature type="transmembrane region" description="Helical" evidence="7">
    <location>
        <begin position="133"/>
        <end position="154"/>
    </location>
</feature>
<dbReference type="RefSeq" id="XP_012200394.1">
    <property type="nucleotide sequence ID" value="XM_012345004.1"/>
</dbReference>
<evidence type="ECO:0000256" key="3">
    <source>
        <dbReference type="ARBA" id="ARBA00022448"/>
    </source>
</evidence>
<feature type="transmembrane region" description="Helical" evidence="7">
    <location>
        <begin position="357"/>
        <end position="383"/>
    </location>
</feature>
<dbReference type="AlphaFoldDB" id="A0A067CDL4"/>
<dbReference type="KEGG" id="spar:SPRG_05720"/>
<dbReference type="PANTHER" id="PTHR31585:SF5">
    <property type="entry name" value="RNA-BINDING S4 DOMAIN-CONTAINING PROTEIN"/>
    <property type="match status" value="1"/>
</dbReference>
<evidence type="ECO:0000313" key="9">
    <source>
        <dbReference type="Proteomes" id="UP000030745"/>
    </source>
</evidence>
<dbReference type="STRING" id="695850.A0A067CDL4"/>
<evidence type="ECO:0000256" key="7">
    <source>
        <dbReference type="SAM" id="Phobius"/>
    </source>
</evidence>
<keyword evidence="5 7" id="KW-1133">Transmembrane helix</keyword>
<feature type="transmembrane region" description="Helical" evidence="7">
    <location>
        <begin position="263"/>
        <end position="281"/>
    </location>
</feature>
<keyword evidence="3" id="KW-0813">Transport</keyword>
<reference evidence="8 9" key="1">
    <citation type="journal article" date="2013" name="PLoS Genet.">
        <title>Distinctive expansion of potential virulence genes in the genome of the oomycete fish pathogen Saprolegnia parasitica.</title>
        <authorList>
            <person name="Jiang R.H."/>
            <person name="de Bruijn I."/>
            <person name="Haas B.J."/>
            <person name="Belmonte R."/>
            <person name="Lobach L."/>
            <person name="Christie J."/>
            <person name="van den Ackerveken G."/>
            <person name="Bottin A."/>
            <person name="Bulone V."/>
            <person name="Diaz-Moreno S.M."/>
            <person name="Dumas B."/>
            <person name="Fan L."/>
            <person name="Gaulin E."/>
            <person name="Govers F."/>
            <person name="Grenville-Briggs L.J."/>
            <person name="Horner N.R."/>
            <person name="Levin J.Z."/>
            <person name="Mammella M."/>
            <person name="Meijer H.J."/>
            <person name="Morris P."/>
            <person name="Nusbaum C."/>
            <person name="Oome S."/>
            <person name="Phillips A.J."/>
            <person name="van Rooyen D."/>
            <person name="Rzeszutek E."/>
            <person name="Saraiva M."/>
            <person name="Secombes C.J."/>
            <person name="Seidl M.F."/>
            <person name="Snel B."/>
            <person name="Stassen J.H."/>
            <person name="Sykes S."/>
            <person name="Tripathy S."/>
            <person name="van den Berg H."/>
            <person name="Vega-Arreguin J.C."/>
            <person name="Wawra S."/>
            <person name="Young S.K."/>
            <person name="Zeng Q."/>
            <person name="Dieguez-Uribeondo J."/>
            <person name="Russ C."/>
            <person name="Tyler B.M."/>
            <person name="van West P."/>
        </authorList>
    </citation>
    <scope>NUCLEOTIDE SEQUENCE [LARGE SCALE GENOMIC DNA]</scope>
    <source>
        <strain evidence="8 9">CBS 223.65</strain>
    </source>
</reference>
<keyword evidence="6 7" id="KW-0472">Membrane</keyword>
<dbReference type="OMA" id="WRAVIVW"/>
<dbReference type="EMBL" id="KK583209">
    <property type="protein sequence ID" value="KDO28849.1"/>
    <property type="molecule type" value="Genomic_DNA"/>
</dbReference>
<feature type="transmembrane region" description="Helical" evidence="7">
    <location>
        <begin position="479"/>
        <end position="503"/>
    </location>
</feature>
<dbReference type="GeneID" id="24128103"/>
<dbReference type="PANTHER" id="PTHR31585">
    <property type="entry name" value="FOLATE-BIOPTERIN TRANSPORTER 1, CHLOROPLASTIC"/>
    <property type="match status" value="1"/>
</dbReference>
<gene>
    <name evidence="8" type="ORF">SPRG_05720</name>
</gene>
<feature type="transmembrane region" description="Helical" evidence="7">
    <location>
        <begin position="438"/>
        <end position="459"/>
    </location>
</feature>
<evidence type="ECO:0000256" key="5">
    <source>
        <dbReference type="ARBA" id="ARBA00022989"/>
    </source>
</evidence>
<dbReference type="InterPro" id="IPR036259">
    <property type="entry name" value="MFS_trans_sf"/>
</dbReference>
<comment type="similarity">
    <text evidence="2">Belongs to the major facilitator superfamily. Folate-biopterin transporter (TC 2.A.71) family.</text>
</comment>
<evidence type="ECO:0000256" key="2">
    <source>
        <dbReference type="ARBA" id="ARBA00007015"/>
    </source>
</evidence>
<feature type="transmembrane region" description="Helical" evidence="7">
    <location>
        <begin position="63"/>
        <end position="85"/>
    </location>
</feature>
<dbReference type="SUPFAM" id="SSF103473">
    <property type="entry name" value="MFS general substrate transporter"/>
    <property type="match status" value="2"/>
</dbReference>
<organism evidence="8 9">
    <name type="scientific">Saprolegnia parasitica (strain CBS 223.65)</name>
    <dbReference type="NCBI Taxonomy" id="695850"/>
    <lineage>
        <taxon>Eukaryota</taxon>
        <taxon>Sar</taxon>
        <taxon>Stramenopiles</taxon>
        <taxon>Oomycota</taxon>
        <taxon>Saprolegniomycetes</taxon>
        <taxon>Saprolegniales</taxon>
        <taxon>Saprolegniaceae</taxon>
        <taxon>Saprolegnia</taxon>
    </lineage>
</organism>
<comment type="subcellular location">
    <subcellularLocation>
        <location evidence="1">Membrane</location>
        <topology evidence="1">Multi-pass membrane protein</topology>
    </subcellularLocation>
</comment>
<evidence type="ECO:0000313" key="8">
    <source>
        <dbReference type="EMBL" id="KDO28849.1"/>
    </source>
</evidence>
<dbReference type="OrthoDB" id="754047at2759"/>
<dbReference type="Proteomes" id="UP000030745">
    <property type="component" value="Unassembled WGS sequence"/>
</dbReference>
<evidence type="ECO:0008006" key="10">
    <source>
        <dbReference type="Google" id="ProtNLM"/>
    </source>
</evidence>
<evidence type="ECO:0000256" key="4">
    <source>
        <dbReference type="ARBA" id="ARBA00022692"/>
    </source>
</evidence>
<feature type="transmembrane region" description="Helical" evidence="7">
    <location>
        <begin position="395"/>
        <end position="418"/>
    </location>
</feature>
<feature type="transmembrane region" description="Helical" evidence="7">
    <location>
        <begin position="523"/>
        <end position="546"/>
    </location>
</feature>
<feature type="transmembrane region" description="Helical" evidence="7">
    <location>
        <begin position="105"/>
        <end position="126"/>
    </location>
</feature>
<evidence type="ECO:0000256" key="1">
    <source>
        <dbReference type="ARBA" id="ARBA00004141"/>
    </source>
</evidence>
<accession>A0A067CDL4</accession>
<dbReference type="GO" id="GO:0016020">
    <property type="term" value="C:membrane"/>
    <property type="evidence" value="ECO:0007669"/>
    <property type="project" value="UniProtKB-SubCell"/>
</dbReference>
<dbReference type="VEuPathDB" id="FungiDB:SPRG_05720"/>
<feature type="transmembrane region" description="Helical" evidence="7">
    <location>
        <begin position="301"/>
        <end position="318"/>
    </location>
</feature>
<sequence length="554" mass="60121">MVPSTLRGDDLELSERISYIKSVDPIEQLSPDYLAAKTPEVLEADTDGALREGGALVYTSPEIVAFLFQYAILGVVIGGTNSIAYPFLTAYYQLPPNVLNSAGTLMALGWSFKVFFGMLTDCVPIVGYRRKPYILGGWTVTAIMLVYVALRPAGAGAPDPAATHNGSSLALICTVVCFAMIIADVAQDALTVSYSQREPEAVRGRLVSLVYAVRGFAAALVTNVSGFASIRRGSAATTTGTLSLRVDFRIYIKELWDLLQLRVVWQVLLFNFLFNTFTGIGSTASGYVKLYWAKVENLNSTIMYTVGKLLYIGMLVTVGKIGTHWNWRAVIVWTTLVTNAIDAVVMFFTIFDVVRNQWFFLGVPIAEMIPNAMNSMVSMFVIAELAGSGNEGVMFGLVTTIMNLPGLFTSIITNVINVPFHISTTRIKADTPDIRADVAWTYVIGYSLTFLGCFFVYLLPNQKAAVAELKKTGGRYPRVAAFLFVAFVTILSVSITGTLMSMYDATSCTILAGGQGCDEPAPLWYLVGILLPAALSLTGIGAATVYRRRALATV</sequence>
<keyword evidence="9" id="KW-1185">Reference proteome</keyword>
<feature type="transmembrane region" description="Helical" evidence="7">
    <location>
        <begin position="166"/>
        <end position="186"/>
    </location>
</feature>
<dbReference type="InterPro" id="IPR039309">
    <property type="entry name" value="BT1"/>
</dbReference>
<keyword evidence="4 7" id="KW-0812">Transmembrane</keyword>
<dbReference type="Pfam" id="PF03092">
    <property type="entry name" value="BT1"/>
    <property type="match status" value="1"/>
</dbReference>